<proteinExistence type="predicted"/>
<feature type="region of interest" description="Disordered" evidence="1">
    <location>
        <begin position="74"/>
        <end position="148"/>
    </location>
</feature>
<evidence type="ECO:0000256" key="1">
    <source>
        <dbReference type="SAM" id="MobiDB-lite"/>
    </source>
</evidence>
<evidence type="ECO:0000313" key="2">
    <source>
        <dbReference type="EMBL" id="CAH1277634.1"/>
    </source>
</evidence>
<feature type="compositionally biased region" description="Low complexity" evidence="1">
    <location>
        <begin position="307"/>
        <end position="330"/>
    </location>
</feature>
<accession>A0A8S4MP19</accession>
<dbReference type="PANTHER" id="PTHR35558">
    <property type="entry name" value="SGNH_HYDRO DOMAIN-CONTAINING PROTEIN"/>
    <property type="match status" value="1"/>
</dbReference>
<gene>
    <name evidence="2" type="primary">Hypp9727</name>
    <name evidence="2" type="ORF">BLAG_LOCUS26368</name>
</gene>
<feature type="region of interest" description="Disordered" evidence="1">
    <location>
        <begin position="307"/>
        <end position="331"/>
    </location>
</feature>
<feature type="compositionally biased region" description="Basic and acidic residues" evidence="1">
    <location>
        <begin position="126"/>
        <end position="141"/>
    </location>
</feature>
<dbReference type="PANTHER" id="PTHR35558:SF1">
    <property type="entry name" value="ENDONUCLEASE_EXONUCLEASE_PHOSPHATASE DOMAIN-CONTAINING PROTEIN"/>
    <property type="match status" value="1"/>
</dbReference>
<feature type="compositionally biased region" description="Low complexity" evidence="1">
    <location>
        <begin position="31"/>
        <end position="44"/>
    </location>
</feature>
<organism evidence="2 3">
    <name type="scientific">Branchiostoma lanceolatum</name>
    <name type="common">Common lancelet</name>
    <name type="synonym">Amphioxus lanceolatum</name>
    <dbReference type="NCBI Taxonomy" id="7740"/>
    <lineage>
        <taxon>Eukaryota</taxon>
        <taxon>Metazoa</taxon>
        <taxon>Chordata</taxon>
        <taxon>Cephalochordata</taxon>
        <taxon>Leptocardii</taxon>
        <taxon>Amphioxiformes</taxon>
        <taxon>Branchiostomatidae</taxon>
        <taxon>Branchiostoma</taxon>
    </lineage>
</organism>
<dbReference type="EMBL" id="CAKMNS010000431">
    <property type="protein sequence ID" value="CAH1277634.1"/>
    <property type="molecule type" value="Genomic_DNA"/>
</dbReference>
<protein>
    <submittedName>
        <fullName evidence="2">Hypp9727 protein</fullName>
    </submittedName>
</protein>
<reference evidence="2" key="1">
    <citation type="submission" date="2022-01" db="EMBL/GenBank/DDBJ databases">
        <authorList>
            <person name="Braso-Vives M."/>
        </authorList>
    </citation>
    <scope>NUCLEOTIDE SEQUENCE</scope>
</reference>
<comment type="caution">
    <text evidence="2">The sequence shown here is derived from an EMBL/GenBank/DDBJ whole genome shotgun (WGS) entry which is preliminary data.</text>
</comment>
<feature type="region of interest" description="Disordered" evidence="1">
    <location>
        <begin position="1"/>
        <end position="44"/>
    </location>
</feature>
<dbReference type="OrthoDB" id="10035003at2759"/>
<sequence length="386" mass="42158">MPRTRSSGVAPEPIVPPPKRPRKTRADKDATTSTTTTTTTTSTTTSADITSLKEQLGALTSVTQSIQQSLASIMTPPASTQNPPRAPGTTASGLPTLPPTGIDTPTRTPAETIAASILGNTINSDKTTESHASDKTTHSQHSETSPLVPPLSFDPVSHANTGLHVPLDTGISDNIKDKIWRHKFVYFKNLLPAFQSAPQYTVSLSNTLTPTLTLANRSTEQRHPLSLEQWTTAFLIFHYIYIQLHPSHSPQLLAYQHLVRTLADRQADWLRYDELFRQYREKNPTAPWDTPHLQLYVDALYPAPSSTASSARSTPPSSTASSARSAVPSPKTTPNIPAGYCFQYHKPNGQCFQHNCLYKHSCYKCGSGAHKAPLCKDASSANPRKR</sequence>
<feature type="compositionally biased region" description="Polar residues" evidence="1">
    <location>
        <begin position="74"/>
        <end position="93"/>
    </location>
</feature>
<keyword evidence="3" id="KW-1185">Reference proteome</keyword>
<evidence type="ECO:0000313" key="3">
    <source>
        <dbReference type="Proteomes" id="UP000838412"/>
    </source>
</evidence>
<dbReference type="AlphaFoldDB" id="A0A8S4MP19"/>
<dbReference type="Proteomes" id="UP000838412">
    <property type="component" value="Unassembled WGS sequence"/>
</dbReference>
<name>A0A8S4MP19_BRALA</name>